<dbReference type="AlphaFoldDB" id="A0A371EQW1"/>
<sequence>MEARDEVRKKPKGIRIFKIVLGNLDCYEYTTKFECLSCFYSQPMRIEEMRHGLMRVIIPMAIQEFPKLVEKANVVECLKYSTGVGKTLGTRSFGFKKGHNQKKPYSRPHDQ</sequence>
<dbReference type="Proteomes" id="UP000257109">
    <property type="component" value="Unassembled WGS sequence"/>
</dbReference>
<comment type="caution">
    <text evidence="2">The sequence shown here is derived from an EMBL/GenBank/DDBJ whole genome shotgun (WGS) entry which is preliminary data.</text>
</comment>
<evidence type="ECO:0000256" key="1">
    <source>
        <dbReference type="SAM" id="MobiDB-lite"/>
    </source>
</evidence>
<proteinExistence type="predicted"/>
<feature type="region of interest" description="Disordered" evidence="1">
    <location>
        <begin position="91"/>
        <end position="111"/>
    </location>
</feature>
<gene>
    <name evidence="2" type="ORF">CR513_52574</name>
</gene>
<reference evidence="2" key="1">
    <citation type="submission" date="2018-05" db="EMBL/GenBank/DDBJ databases">
        <title>Draft genome of Mucuna pruriens seed.</title>
        <authorList>
            <person name="Nnadi N.E."/>
            <person name="Vos R."/>
            <person name="Hasami M.H."/>
            <person name="Devisetty U.K."/>
            <person name="Aguiy J.C."/>
        </authorList>
    </citation>
    <scope>NUCLEOTIDE SEQUENCE [LARGE SCALE GENOMIC DNA]</scope>
    <source>
        <strain evidence="2">JCA_2017</strain>
    </source>
</reference>
<dbReference type="EMBL" id="QJKJ01012543">
    <property type="protein sequence ID" value="RDX68437.1"/>
    <property type="molecule type" value="Genomic_DNA"/>
</dbReference>
<accession>A0A371EQW1</accession>
<protein>
    <submittedName>
        <fullName evidence="2">Uncharacterized protein</fullName>
    </submittedName>
</protein>
<keyword evidence="3" id="KW-1185">Reference proteome</keyword>
<organism evidence="2 3">
    <name type="scientific">Mucuna pruriens</name>
    <name type="common">Velvet bean</name>
    <name type="synonym">Dolichos pruriens</name>
    <dbReference type="NCBI Taxonomy" id="157652"/>
    <lineage>
        <taxon>Eukaryota</taxon>
        <taxon>Viridiplantae</taxon>
        <taxon>Streptophyta</taxon>
        <taxon>Embryophyta</taxon>
        <taxon>Tracheophyta</taxon>
        <taxon>Spermatophyta</taxon>
        <taxon>Magnoliopsida</taxon>
        <taxon>eudicotyledons</taxon>
        <taxon>Gunneridae</taxon>
        <taxon>Pentapetalae</taxon>
        <taxon>rosids</taxon>
        <taxon>fabids</taxon>
        <taxon>Fabales</taxon>
        <taxon>Fabaceae</taxon>
        <taxon>Papilionoideae</taxon>
        <taxon>50 kb inversion clade</taxon>
        <taxon>NPAAA clade</taxon>
        <taxon>indigoferoid/millettioid clade</taxon>
        <taxon>Phaseoleae</taxon>
        <taxon>Mucuna</taxon>
    </lineage>
</organism>
<feature type="non-terminal residue" evidence="2">
    <location>
        <position position="1"/>
    </location>
</feature>
<name>A0A371EQW1_MUCPR</name>
<evidence type="ECO:0000313" key="3">
    <source>
        <dbReference type="Proteomes" id="UP000257109"/>
    </source>
</evidence>
<feature type="compositionally biased region" description="Basic residues" evidence="1">
    <location>
        <begin position="94"/>
        <end position="111"/>
    </location>
</feature>
<evidence type="ECO:0000313" key="2">
    <source>
        <dbReference type="EMBL" id="RDX68437.1"/>
    </source>
</evidence>